<feature type="domain" description="Transposase Synechocystis PCC 6803" evidence="2">
    <location>
        <begin position="4"/>
        <end position="123"/>
    </location>
</feature>
<evidence type="ECO:0000313" key="4">
    <source>
        <dbReference type="Proteomes" id="UP000584867"/>
    </source>
</evidence>
<name>A0A7W7ZW38_9BACT</name>
<dbReference type="Proteomes" id="UP000584867">
    <property type="component" value="Unassembled WGS sequence"/>
</dbReference>
<evidence type="ECO:0000313" key="3">
    <source>
        <dbReference type="EMBL" id="MBB5066912.1"/>
    </source>
</evidence>
<evidence type="ECO:0000256" key="1">
    <source>
        <dbReference type="SAM" id="MobiDB-lite"/>
    </source>
</evidence>
<evidence type="ECO:0000259" key="2">
    <source>
        <dbReference type="Pfam" id="PF01710"/>
    </source>
</evidence>
<comment type="caution">
    <text evidence="3">The sequence shown here is derived from an EMBL/GenBank/DDBJ whole genome shotgun (WGS) entry which is preliminary data.</text>
</comment>
<reference evidence="3 4" key="1">
    <citation type="submission" date="2020-08" db="EMBL/GenBank/DDBJ databases">
        <title>Genomic Encyclopedia of Type Strains, Phase IV (KMG-V): Genome sequencing to study the core and pangenomes of soil and plant-associated prokaryotes.</title>
        <authorList>
            <person name="Whitman W."/>
        </authorList>
    </citation>
    <scope>NUCLEOTIDE SEQUENCE [LARGE SCALE GENOMIC DNA]</scope>
    <source>
        <strain evidence="3 4">X5P3</strain>
    </source>
</reference>
<feature type="region of interest" description="Disordered" evidence="1">
    <location>
        <begin position="114"/>
        <end position="143"/>
    </location>
</feature>
<gene>
    <name evidence="3" type="ORF">HDF15_005302</name>
</gene>
<dbReference type="InterPro" id="IPR009057">
    <property type="entry name" value="Homeodomain-like_sf"/>
</dbReference>
<dbReference type="EMBL" id="JACHIO010000052">
    <property type="protein sequence ID" value="MBB5066912.1"/>
    <property type="molecule type" value="Genomic_DNA"/>
</dbReference>
<proteinExistence type="predicted"/>
<dbReference type="RefSeq" id="WP_184261270.1">
    <property type="nucleotide sequence ID" value="NZ_JACHIO010000052.1"/>
</dbReference>
<dbReference type="InterPro" id="IPR002622">
    <property type="entry name" value="Transposase_14"/>
</dbReference>
<sequence length="143" mass="15945">MARAYSDDLRRKVLSSYGSGKGTMRELAQRFDVSYGWVLKIAAAQRQSGSYKRVPQRRAASRIDTGLIRRLVEAQPDIVLVELRQRAAEQGVQASTVHLWRILAKLGLRLKKSHSMPLSATPKRTSTGAKSTSRPSARSRPKT</sequence>
<dbReference type="AlphaFoldDB" id="A0A7W7ZW38"/>
<organism evidence="3 4">
    <name type="scientific">Granulicella mallensis</name>
    <dbReference type="NCBI Taxonomy" id="940614"/>
    <lineage>
        <taxon>Bacteria</taxon>
        <taxon>Pseudomonadati</taxon>
        <taxon>Acidobacteriota</taxon>
        <taxon>Terriglobia</taxon>
        <taxon>Terriglobales</taxon>
        <taxon>Acidobacteriaceae</taxon>
        <taxon>Granulicella</taxon>
    </lineage>
</organism>
<dbReference type="SUPFAM" id="SSF46689">
    <property type="entry name" value="Homeodomain-like"/>
    <property type="match status" value="1"/>
</dbReference>
<accession>A0A7W7ZW38</accession>
<dbReference type="Pfam" id="PF01710">
    <property type="entry name" value="HTH_Tnp_IS630"/>
    <property type="match status" value="1"/>
</dbReference>
<protein>
    <submittedName>
        <fullName evidence="3">Transposase</fullName>
    </submittedName>
</protein>
<feature type="compositionally biased region" description="Polar residues" evidence="1">
    <location>
        <begin position="116"/>
        <end position="136"/>
    </location>
</feature>